<gene>
    <name evidence="2" type="ORF">TWF481_005266</name>
</gene>
<comment type="caution">
    <text evidence="2">The sequence shown here is derived from an EMBL/GenBank/DDBJ whole genome shotgun (WGS) entry which is preliminary data.</text>
</comment>
<reference evidence="2 3" key="1">
    <citation type="submission" date="2023-08" db="EMBL/GenBank/DDBJ databases">
        <authorList>
            <person name="Palmer J.M."/>
        </authorList>
    </citation>
    <scope>NUCLEOTIDE SEQUENCE [LARGE SCALE GENOMIC DNA]</scope>
    <source>
        <strain evidence="2 3">TWF481</strain>
    </source>
</reference>
<keyword evidence="1" id="KW-0732">Signal</keyword>
<name>A0AAV9WE48_9PEZI</name>
<dbReference type="Proteomes" id="UP001370758">
    <property type="component" value="Unassembled WGS sequence"/>
</dbReference>
<feature type="signal peptide" evidence="1">
    <location>
        <begin position="1"/>
        <end position="19"/>
    </location>
</feature>
<organism evidence="2 3">
    <name type="scientific">Arthrobotrys musiformis</name>
    <dbReference type="NCBI Taxonomy" id="47236"/>
    <lineage>
        <taxon>Eukaryota</taxon>
        <taxon>Fungi</taxon>
        <taxon>Dikarya</taxon>
        <taxon>Ascomycota</taxon>
        <taxon>Pezizomycotina</taxon>
        <taxon>Orbiliomycetes</taxon>
        <taxon>Orbiliales</taxon>
        <taxon>Orbiliaceae</taxon>
        <taxon>Arthrobotrys</taxon>
    </lineage>
</organism>
<evidence type="ECO:0000313" key="3">
    <source>
        <dbReference type="Proteomes" id="UP001370758"/>
    </source>
</evidence>
<keyword evidence="3" id="KW-1185">Reference proteome</keyword>
<protein>
    <submittedName>
        <fullName evidence="2">Uncharacterized protein</fullName>
    </submittedName>
</protein>
<dbReference type="EMBL" id="JAVHJL010000003">
    <property type="protein sequence ID" value="KAK6506806.1"/>
    <property type="molecule type" value="Genomic_DNA"/>
</dbReference>
<evidence type="ECO:0000256" key="1">
    <source>
        <dbReference type="SAM" id="SignalP"/>
    </source>
</evidence>
<evidence type="ECO:0000313" key="2">
    <source>
        <dbReference type="EMBL" id="KAK6506806.1"/>
    </source>
</evidence>
<feature type="chain" id="PRO_5043541575" evidence="1">
    <location>
        <begin position="20"/>
        <end position="399"/>
    </location>
</feature>
<proteinExistence type="predicted"/>
<accession>A0AAV9WE48</accession>
<sequence length="399" mass="46510">MRLQPWILILLYAVNQGRALDDDKKYGKDATMVRLSDIDPNDPGIEEVTYTWTGVIKSMFSDEKDTCLTLDILNRYVDEKGKQFSEKFPKSGTGVGIFRCPGNLGDAPAYQKWFIKGTVYTQEDVEPVFEGIIRSQQVTEGGGRLCLTYREDPGRTPLTGWKKTNDGKDQLAWNPQAKFYDWDYQQDINPHPRFWNYHKFFTSWGVVSVSHCRPGSDDQIWHIGLSPDEENGNRRYPDDPKRWTWIRPKVMPINECIQAPNRDPKASEESQPDAMCIHRKDRNCKPNYSWHPGLMRPYIAPERVNDMEKVQWVMVGCSPSNWMPQQNFGLLKGGTDQIRDKIIKARIKDPRIAPTRLDYDFRQIDRTQDQNNFEPVGKEWPNFSWDPIFQAYKDLWTTT</sequence>
<dbReference type="AlphaFoldDB" id="A0AAV9WE48"/>